<dbReference type="EMBL" id="PPSL01000001">
    <property type="protein sequence ID" value="PQJ12969.1"/>
    <property type="molecule type" value="Genomic_DNA"/>
</dbReference>
<evidence type="ECO:0000256" key="2">
    <source>
        <dbReference type="SAM" id="SignalP"/>
    </source>
</evidence>
<feature type="chain" id="PRO_5015741360" description="Outer membrane lipoprotein carrier protein LolA" evidence="2">
    <location>
        <begin position="22"/>
        <end position="234"/>
    </location>
</feature>
<evidence type="ECO:0000256" key="1">
    <source>
        <dbReference type="ARBA" id="ARBA00022729"/>
    </source>
</evidence>
<feature type="signal peptide" evidence="2">
    <location>
        <begin position="1"/>
        <end position="21"/>
    </location>
</feature>
<dbReference type="Proteomes" id="UP000239872">
    <property type="component" value="Unassembled WGS sequence"/>
</dbReference>
<organism evidence="3 4">
    <name type="scientific">Flavipsychrobacter stenotrophus</name>
    <dbReference type="NCBI Taxonomy" id="2077091"/>
    <lineage>
        <taxon>Bacteria</taxon>
        <taxon>Pseudomonadati</taxon>
        <taxon>Bacteroidota</taxon>
        <taxon>Chitinophagia</taxon>
        <taxon>Chitinophagales</taxon>
        <taxon>Chitinophagaceae</taxon>
        <taxon>Flavipsychrobacter</taxon>
    </lineage>
</organism>
<proteinExistence type="predicted"/>
<reference evidence="3 4" key="1">
    <citation type="submission" date="2018-01" db="EMBL/GenBank/DDBJ databases">
        <title>A novel member of the phylum Bacteroidetes isolated from glacier ice.</title>
        <authorList>
            <person name="Liu Q."/>
            <person name="Xin Y.-H."/>
        </authorList>
    </citation>
    <scope>NUCLEOTIDE SEQUENCE [LARGE SCALE GENOMIC DNA]</scope>
    <source>
        <strain evidence="3 4">RB1R16</strain>
    </source>
</reference>
<name>A0A2S7T187_9BACT</name>
<dbReference type="RefSeq" id="WP_105037853.1">
    <property type="nucleotide sequence ID" value="NZ_PPSL01000001.1"/>
</dbReference>
<dbReference type="InterPro" id="IPR029046">
    <property type="entry name" value="LolA/LolB/LppX"/>
</dbReference>
<evidence type="ECO:0000313" key="4">
    <source>
        <dbReference type="Proteomes" id="UP000239872"/>
    </source>
</evidence>
<dbReference type="SUPFAM" id="SSF89392">
    <property type="entry name" value="Prokaryotic lipoproteins and lipoprotein localization factors"/>
    <property type="match status" value="1"/>
</dbReference>
<comment type="caution">
    <text evidence="3">The sequence shown here is derived from an EMBL/GenBank/DDBJ whole genome shotgun (WGS) entry which is preliminary data.</text>
</comment>
<dbReference type="Gene3D" id="2.50.20.10">
    <property type="entry name" value="Lipoprotein localisation LolA/LolB/LppX"/>
    <property type="match status" value="1"/>
</dbReference>
<evidence type="ECO:0008006" key="5">
    <source>
        <dbReference type="Google" id="ProtNLM"/>
    </source>
</evidence>
<gene>
    <name evidence="3" type="ORF">CJD36_004285</name>
</gene>
<accession>A0A2S7T187</accession>
<protein>
    <recommendedName>
        <fullName evidence="5">Outer membrane lipoprotein carrier protein LolA</fullName>
    </recommendedName>
</protein>
<dbReference type="OrthoDB" id="650247at2"/>
<keyword evidence="4" id="KW-1185">Reference proteome</keyword>
<sequence>MRKYISILFVLLTLVSYKVRADDATKLFYTLRTKIATVKDYRADVKMKIDVSFMRIPQLKGTLLFKAPDKMRLERNGGLSMLPKKNINLTISNLIPVGNVTVIDIGNVTVKGKKLRLVKVIPEDDMNNIVLTKLWIDEANLVAVRAETTTRNDGTVIMDLDFNKYMSYGLPDKVTIYMDVKDYKLPKGVTMDYNNEVPTAAKDATPKAQKGTIEINYLSYAINTGLTDEQFNKK</sequence>
<evidence type="ECO:0000313" key="3">
    <source>
        <dbReference type="EMBL" id="PQJ12969.1"/>
    </source>
</evidence>
<dbReference type="AlphaFoldDB" id="A0A2S7T187"/>
<keyword evidence="1 2" id="KW-0732">Signal</keyword>